<dbReference type="PANTHER" id="PTHR43011:SF1">
    <property type="entry name" value="IRON-SULFUR CLUSTER ASSEMBLY 2 HOMOLOG, MITOCHONDRIAL"/>
    <property type="match status" value="1"/>
</dbReference>
<dbReference type="GO" id="GO:0005506">
    <property type="term" value="F:iron ion binding"/>
    <property type="evidence" value="ECO:0007669"/>
    <property type="project" value="TreeGrafter"/>
</dbReference>
<comment type="caution">
    <text evidence="2">The sequence shown here is derived from an EMBL/GenBank/DDBJ whole genome shotgun (WGS) entry which is preliminary data.</text>
</comment>
<dbReference type="GO" id="GO:0051537">
    <property type="term" value="F:2 iron, 2 sulfur cluster binding"/>
    <property type="evidence" value="ECO:0007669"/>
    <property type="project" value="TreeGrafter"/>
</dbReference>
<dbReference type="NCBIfam" id="TIGR00049">
    <property type="entry name" value="iron-sulfur cluster assembly accessory protein"/>
    <property type="match status" value="1"/>
</dbReference>
<evidence type="ECO:0000259" key="1">
    <source>
        <dbReference type="Pfam" id="PF01521"/>
    </source>
</evidence>
<name>A0A839IPA3_9GAMM</name>
<organism evidence="2 3">
    <name type="scientific">Oceanospirillum sediminis</name>
    <dbReference type="NCBI Taxonomy" id="2760088"/>
    <lineage>
        <taxon>Bacteria</taxon>
        <taxon>Pseudomonadati</taxon>
        <taxon>Pseudomonadota</taxon>
        <taxon>Gammaproteobacteria</taxon>
        <taxon>Oceanospirillales</taxon>
        <taxon>Oceanospirillaceae</taxon>
        <taxon>Oceanospirillum</taxon>
    </lineage>
</organism>
<accession>A0A839IPA3</accession>
<proteinExistence type="predicted"/>
<dbReference type="GO" id="GO:0016226">
    <property type="term" value="P:iron-sulfur cluster assembly"/>
    <property type="evidence" value="ECO:0007669"/>
    <property type="project" value="InterPro"/>
</dbReference>
<evidence type="ECO:0000313" key="2">
    <source>
        <dbReference type="EMBL" id="MBB1486504.1"/>
    </source>
</evidence>
<dbReference type="RefSeq" id="WP_182808283.1">
    <property type="nucleotide sequence ID" value="NZ_JACJFM010000007.1"/>
</dbReference>
<dbReference type="SUPFAM" id="SSF89360">
    <property type="entry name" value="HesB-like domain"/>
    <property type="match status" value="1"/>
</dbReference>
<dbReference type="PANTHER" id="PTHR43011">
    <property type="entry name" value="IRON-SULFUR CLUSTER ASSEMBLY 2 HOMOLOG, MITOCHONDRIAL"/>
    <property type="match status" value="1"/>
</dbReference>
<dbReference type="PROSITE" id="PS01152">
    <property type="entry name" value="HESB"/>
    <property type="match status" value="1"/>
</dbReference>
<dbReference type="InterPro" id="IPR035903">
    <property type="entry name" value="HesB-like_dom_sf"/>
</dbReference>
<dbReference type="Proteomes" id="UP000565262">
    <property type="component" value="Unassembled WGS sequence"/>
</dbReference>
<gene>
    <name evidence="2" type="ORF">H4O21_07760</name>
</gene>
<dbReference type="EMBL" id="JACJFM010000007">
    <property type="protein sequence ID" value="MBB1486504.1"/>
    <property type="molecule type" value="Genomic_DNA"/>
</dbReference>
<dbReference type="Pfam" id="PF01521">
    <property type="entry name" value="Fe-S_biosyn"/>
    <property type="match status" value="1"/>
</dbReference>
<keyword evidence="3" id="KW-1185">Reference proteome</keyword>
<dbReference type="InterPro" id="IPR017870">
    <property type="entry name" value="FeS_cluster_insertion_CS"/>
</dbReference>
<protein>
    <submittedName>
        <fullName evidence="2">Iron-sulfur cluster assembly accessory protein</fullName>
    </submittedName>
</protein>
<dbReference type="InterPro" id="IPR000361">
    <property type="entry name" value="ATAP_core_dom"/>
</dbReference>
<dbReference type="Gene3D" id="2.60.300.12">
    <property type="entry name" value="HesB-like domain"/>
    <property type="match status" value="1"/>
</dbReference>
<dbReference type="InterPro" id="IPR016092">
    <property type="entry name" value="ATAP"/>
</dbReference>
<feature type="domain" description="Core" evidence="1">
    <location>
        <begin position="2"/>
        <end position="103"/>
    </location>
</feature>
<reference evidence="2 3" key="1">
    <citation type="submission" date="2020-08" db="EMBL/GenBank/DDBJ databases">
        <title>Oceanospirillum sp. nov. isolated from marine sediment.</title>
        <authorList>
            <person name="Ji X."/>
        </authorList>
    </citation>
    <scope>NUCLEOTIDE SEQUENCE [LARGE SCALE GENOMIC DNA]</scope>
    <source>
        <strain evidence="2 3">D5</strain>
    </source>
</reference>
<dbReference type="GO" id="GO:0051539">
    <property type="term" value="F:4 iron, 4 sulfur cluster binding"/>
    <property type="evidence" value="ECO:0007669"/>
    <property type="project" value="TreeGrafter"/>
</dbReference>
<sequence>MLTVTPNAQQAISRFIQNYQGPVAGLRISVSDGGCSGYQYGLQLENQVADDDIRLVFDDVVVLITPDNQALLDGCVVDFVENLEESGFKFENPNAKAACNCGKSFSA</sequence>
<evidence type="ECO:0000313" key="3">
    <source>
        <dbReference type="Proteomes" id="UP000565262"/>
    </source>
</evidence>
<dbReference type="AlphaFoldDB" id="A0A839IPA3"/>